<name>A0A818WIN1_9BILA</name>
<dbReference type="InterPro" id="IPR046791">
    <property type="entry name" value="Polycystin_dom"/>
</dbReference>
<dbReference type="GO" id="GO:0016020">
    <property type="term" value="C:membrane"/>
    <property type="evidence" value="ECO:0007669"/>
    <property type="project" value="InterPro"/>
</dbReference>
<reference evidence="13" key="1">
    <citation type="submission" date="2021-02" db="EMBL/GenBank/DDBJ databases">
        <authorList>
            <person name="Nowell W R."/>
        </authorList>
    </citation>
    <scope>NUCLEOTIDE SEQUENCE</scope>
</reference>
<dbReference type="GO" id="GO:0050982">
    <property type="term" value="P:detection of mechanical stimulus"/>
    <property type="evidence" value="ECO:0007669"/>
    <property type="project" value="TreeGrafter"/>
</dbReference>
<dbReference type="InterPro" id="IPR013122">
    <property type="entry name" value="PKD1_2_channel"/>
</dbReference>
<evidence type="ECO:0000256" key="3">
    <source>
        <dbReference type="ARBA" id="ARBA00022673"/>
    </source>
</evidence>
<dbReference type="Pfam" id="PF20519">
    <property type="entry name" value="Polycystin_dom"/>
    <property type="match status" value="1"/>
</dbReference>
<evidence type="ECO:0000259" key="12">
    <source>
        <dbReference type="PROSITE" id="PS50222"/>
    </source>
</evidence>
<keyword evidence="9" id="KW-0813">Transport</keyword>
<proteinExistence type="inferred from homology"/>
<dbReference type="PROSITE" id="PS50222">
    <property type="entry name" value="EF_HAND_2"/>
    <property type="match status" value="1"/>
</dbReference>
<keyword evidence="9" id="KW-0109">Calcium transport</keyword>
<keyword evidence="4 11" id="KW-0812">Transmembrane</keyword>
<keyword evidence="5 11" id="KW-1133">Transmembrane helix</keyword>
<dbReference type="InterPro" id="IPR003915">
    <property type="entry name" value="PKD_2"/>
</dbReference>
<feature type="domain" description="EF-hand" evidence="12">
    <location>
        <begin position="495"/>
        <end position="530"/>
    </location>
</feature>
<feature type="transmembrane region" description="Helical" evidence="11">
    <location>
        <begin position="329"/>
        <end position="346"/>
    </location>
</feature>
<feature type="binding site" evidence="9">
    <location>
        <position position="508"/>
    </location>
    <ligand>
        <name>Ca(2+)</name>
        <dbReference type="ChEBI" id="CHEBI:29108"/>
        <label>2</label>
    </ligand>
</feature>
<comment type="caution">
    <text evidence="13">The sequence shown here is derived from an EMBL/GenBank/DDBJ whole genome shotgun (WGS) entry which is preliminary data.</text>
</comment>
<comment type="subcellular location">
    <subcellularLocation>
        <location evidence="1">Endomembrane system</location>
        <topology evidence="1">Multi-pass membrane protein</topology>
    </subcellularLocation>
</comment>
<keyword evidence="9" id="KW-0106">Calcium</keyword>
<accession>A0A818WIN1</accession>
<dbReference type="InterPro" id="IPR002048">
    <property type="entry name" value="EF_hand_dom"/>
</dbReference>
<dbReference type="Proteomes" id="UP000663844">
    <property type="component" value="Unassembled WGS sequence"/>
</dbReference>
<keyword evidence="9" id="KW-0479">Metal-binding</keyword>
<dbReference type="PANTHER" id="PTHR10877:SF183">
    <property type="entry name" value="AT14535P-RELATED"/>
    <property type="match status" value="1"/>
</dbReference>
<keyword evidence="7" id="KW-0325">Glycoprotein</keyword>
<feature type="transmembrane region" description="Helical" evidence="11">
    <location>
        <begin position="366"/>
        <end position="388"/>
    </location>
</feature>
<keyword evidence="9" id="KW-0406">Ion transport</keyword>
<keyword evidence="8 9" id="KW-0407">Ion channel</keyword>
<dbReference type="Gene3D" id="1.20.5.340">
    <property type="match status" value="1"/>
</dbReference>
<dbReference type="Gene3D" id="1.10.287.70">
    <property type="match status" value="1"/>
</dbReference>
<evidence type="ECO:0000256" key="5">
    <source>
        <dbReference type="ARBA" id="ARBA00022989"/>
    </source>
</evidence>
<feature type="binding site" evidence="9">
    <location>
        <position position="519"/>
    </location>
    <ligand>
        <name>Ca(2+)</name>
        <dbReference type="ChEBI" id="CHEBI:29108"/>
        <label>2</label>
    </ligand>
</feature>
<dbReference type="PANTHER" id="PTHR10877">
    <property type="entry name" value="POLYCYSTIN FAMILY MEMBER"/>
    <property type="match status" value="1"/>
</dbReference>
<feature type="transmembrane region" description="Helical" evidence="11">
    <location>
        <begin position="595"/>
        <end position="614"/>
    </location>
</feature>
<protein>
    <recommendedName>
        <fullName evidence="12">EF-hand domain-containing protein</fullName>
    </recommendedName>
</protein>
<keyword evidence="3 9" id="KW-0107">Calcium channel</keyword>
<feature type="transmembrane region" description="Helical" evidence="11">
    <location>
        <begin position="277"/>
        <end position="298"/>
    </location>
</feature>
<evidence type="ECO:0000313" key="13">
    <source>
        <dbReference type="EMBL" id="CAF3726144.1"/>
    </source>
</evidence>
<dbReference type="GO" id="GO:0012505">
    <property type="term" value="C:endomembrane system"/>
    <property type="evidence" value="ECO:0007669"/>
    <property type="project" value="UniProtKB-SubCell"/>
</dbReference>
<dbReference type="EMBL" id="CAJOAZ010000865">
    <property type="protein sequence ID" value="CAF3726144.1"/>
    <property type="molecule type" value="Genomic_DNA"/>
</dbReference>
<dbReference type="InterPro" id="IPR051223">
    <property type="entry name" value="Polycystin"/>
</dbReference>
<feature type="transmembrane region" description="Helical" evidence="11">
    <location>
        <begin position="424"/>
        <end position="449"/>
    </location>
</feature>
<dbReference type="GO" id="GO:0005509">
    <property type="term" value="F:calcium ion binding"/>
    <property type="evidence" value="ECO:0007669"/>
    <property type="project" value="InterPro"/>
</dbReference>
<evidence type="ECO:0000313" key="14">
    <source>
        <dbReference type="Proteomes" id="UP000663844"/>
    </source>
</evidence>
<evidence type="ECO:0000256" key="8">
    <source>
        <dbReference type="ARBA" id="ARBA00023303"/>
    </source>
</evidence>
<dbReference type="Pfam" id="PF08016">
    <property type="entry name" value="PKD_channel"/>
    <property type="match status" value="1"/>
</dbReference>
<dbReference type="FunFam" id="1.10.287.70:FF:000086">
    <property type="entry name" value="Polycystic kidney disease 2"/>
    <property type="match status" value="1"/>
</dbReference>
<organism evidence="13 14">
    <name type="scientific">Adineta steineri</name>
    <dbReference type="NCBI Taxonomy" id="433720"/>
    <lineage>
        <taxon>Eukaryota</taxon>
        <taxon>Metazoa</taxon>
        <taxon>Spiralia</taxon>
        <taxon>Gnathifera</taxon>
        <taxon>Rotifera</taxon>
        <taxon>Eurotatoria</taxon>
        <taxon>Bdelloidea</taxon>
        <taxon>Adinetida</taxon>
        <taxon>Adinetidae</taxon>
        <taxon>Adineta</taxon>
    </lineage>
</organism>
<feature type="binding site" evidence="9">
    <location>
        <position position="512"/>
    </location>
    <ligand>
        <name>Ca(2+)</name>
        <dbReference type="ChEBI" id="CHEBI:29108"/>
        <label>2</label>
    </ligand>
</feature>
<dbReference type="PRINTS" id="PR01433">
    <property type="entry name" value="POLYCYSTIN2"/>
</dbReference>
<evidence type="ECO:0000256" key="10">
    <source>
        <dbReference type="PIRSR" id="PIRSR603915-2"/>
    </source>
</evidence>
<sequence>MLTKAFVTSKINDTNGFNDISQDNGEDFWRALQGPIFSRLYNVNITASNASYGYIFNENKILGVPRLRQVRVKPNSCQFHKEFGKRNFTQGCYAEYTINQEDQNSFGNNSLNILTSNAWVYKSDELTKTNLYTGMVSKYNDGGYIQLFTRNATTTMNILRELEKNSWINRGTRAIFFDVIVYNPNINLFCHIRLLAEYLSSGICLYYIIKFFHVYTGGAIPSASIQAVKLIQYTSLIDYLTLICEIIFTVITLIQIIECTIEIINKHYYFFLNLWNIINLVTIILALICIVYEVLYYYSTKSYLKELLQIEDDYPNFNDLFLLKIQSDYYLGLMLAITWLKIFKYLNLNKTMLLLNKTILSCLNDIYAFTCIFLIIFLAYTLFGWILFGRYLTEWRSFSESIFTLFRMIIGDFDFYAMLDINEILGPLFLFSYIYFVYFVLLNMFLAIINETYSRIESDKTLQILKIKNFPKIFYYLIPRKKSMDYKINLKIQGYTDDDIKKIINKYDKNNDGNLDEEEQKQMKHDLDIGQIKIDDNHDDNKSDINNKLSYDEYLILNQYVDNIENKIINYINKIEEVLHDLDDMHKTTINQKEFASVILLIIGMGSFKTINLFKYQSSTKRRKYQYIDNDKNNLQNSHVAIQVNPFSQLNNSGSYQQYSTILPLDDDDELIQSDISSISASIFCETSLIELRLDQDTEYDNDLVDEDNN</sequence>
<gene>
    <name evidence="13" type="ORF">OXD698_LOCUS13967</name>
</gene>
<feature type="transmembrane region" description="Helical" evidence="11">
    <location>
        <begin position="236"/>
        <end position="257"/>
    </location>
</feature>
<evidence type="ECO:0000256" key="2">
    <source>
        <dbReference type="ARBA" id="ARBA00007200"/>
    </source>
</evidence>
<dbReference type="GO" id="GO:0005262">
    <property type="term" value="F:calcium channel activity"/>
    <property type="evidence" value="ECO:0007669"/>
    <property type="project" value="UniProtKB-KW"/>
</dbReference>
<feature type="disulfide bond" evidence="10">
    <location>
        <begin position="77"/>
        <end position="92"/>
    </location>
</feature>
<keyword evidence="6 11" id="KW-0472">Membrane</keyword>
<evidence type="ECO:0000256" key="4">
    <source>
        <dbReference type="ARBA" id="ARBA00022692"/>
    </source>
</evidence>
<evidence type="ECO:0000256" key="6">
    <source>
        <dbReference type="ARBA" id="ARBA00023136"/>
    </source>
</evidence>
<evidence type="ECO:0000256" key="7">
    <source>
        <dbReference type="ARBA" id="ARBA00023180"/>
    </source>
</evidence>
<dbReference type="Gene3D" id="1.10.238.10">
    <property type="entry name" value="EF-hand"/>
    <property type="match status" value="1"/>
</dbReference>
<evidence type="ECO:0000256" key="11">
    <source>
        <dbReference type="SAM" id="Phobius"/>
    </source>
</evidence>
<evidence type="ECO:0000256" key="9">
    <source>
        <dbReference type="PIRSR" id="PIRSR603915-1"/>
    </source>
</evidence>
<evidence type="ECO:0000256" key="1">
    <source>
        <dbReference type="ARBA" id="ARBA00004127"/>
    </source>
</evidence>
<comment type="similarity">
    <text evidence="2">Belongs to the polycystin family.</text>
</comment>
<dbReference type="AlphaFoldDB" id="A0A818WIN1"/>